<feature type="compositionally biased region" description="Basic and acidic residues" evidence="1">
    <location>
        <begin position="379"/>
        <end position="390"/>
    </location>
</feature>
<comment type="caution">
    <text evidence="2">The sequence shown here is derived from an EMBL/GenBank/DDBJ whole genome shotgun (WGS) entry which is preliminary data.</text>
</comment>
<dbReference type="InParanoid" id="A0A0V0QJV3"/>
<dbReference type="AlphaFoldDB" id="A0A0V0QJV3"/>
<feature type="compositionally biased region" description="Low complexity" evidence="1">
    <location>
        <begin position="520"/>
        <end position="538"/>
    </location>
</feature>
<keyword evidence="3" id="KW-1185">Reference proteome</keyword>
<dbReference type="PROSITE" id="PS51450">
    <property type="entry name" value="LRR"/>
    <property type="match status" value="1"/>
</dbReference>
<feature type="region of interest" description="Disordered" evidence="1">
    <location>
        <begin position="379"/>
        <end position="419"/>
    </location>
</feature>
<evidence type="ECO:0000256" key="1">
    <source>
        <dbReference type="SAM" id="MobiDB-lite"/>
    </source>
</evidence>
<feature type="region of interest" description="Disordered" evidence="1">
    <location>
        <begin position="441"/>
        <end position="472"/>
    </location>
</feature>
<dbReference type="EMBL" id="LDAU01000154">
    <property type="protein sequence ID" value="KRX02497.1"/>
    <property type="molecule type" value="Genomic_DNA"/>
</dbReference>
<gene>
    <name evidence="2" type="ORF">PPERSA_11837</name>
</gene>
<feature type="region of interest" description="Disordered" evidence="1">
    <location>
        <begin position="516"/>
        <end position="538"/>
    </location>
</feature>
<dbReference type="OrthoDB" id="120976at2759"/>
<evidence type="ECO:0000313" key="3">
    <source>
        <dbReference type="Proteomes" id="UP000054937"/>
    </source>
</evidence>
<feature type="compositionally biased region" description="Polar residues" evidence="1">
    <location>
        <begin position="449"/>
        <end position="472"/>
    </location>
</feature>
<dbReference type="InterPro" id="IPR032675">
    <property type="entry name" value="LRR_dom_sf"/>
</dbReference>
<dbReference type="InterPro" id="IPR001611">
    <property type="entry name" value="Leu-rich_rpt"/>
</dbReference>
<sequence>MSENLFLQKLSLQNNMIEDLSVEKLLGNLQNNSSLRVLDLSYNKNDTLQSLDLSYNNYGMDSLESVLQGLEKNKFLKKLKLTGIQVGQLHIHQIIQILERNSSLQQLNIDIQLSDDDADLILKLQNSLSINYSLIELNSQKLNIGIQDKLTEGIYTLLRANQWIQQNYEDLIKNKAPQCPEFLRETVIKKLDHIQSQIGNSVSCQENNPFAFLYQSYIEQSQQNQQCQSQIAQDIYFSTAKQQQNNKILLSLNTDYSDVSNQRGVTTDDEKMDIVEISNMNSTMINNKSLNIEENNDNCQKNDNLKENSHFQQSKGEILLCDEEIEQSQQYQNQKSIQSNLLSLETLLGNQKIASQIQEFGKEVNSIKQNLNQVKNKLVEQNDQSKDKNQEQNQMNEYKKDEKEVETNNQKQIYGPPDLETFVQENFEAIYSKMKQIQKQTKKLKKQQENMSFSRSPMSTATTKSPSAQAQMLQNQNNNQQQFFSSKNMLNNKKEQQEQKLQIENRQINIQDQSQKLDENQNQSYQNQSTSMDCYQQGEQKQQLQQQLQYQQFQTQIPDLNTSNYSNPLTHQSYRNMQQPSLNIQENQINQNHQTQENKQQYQERQNQNNFEDYQNVRNFQNSQSDQIQQLQLQQQDFNLENLLTQKINEIFEQKLMGMTQSQRSLQNQNQQIQGHTSQATNSNHNTVNSNKNLSNPFYDKTEQNLQQQLYQQQINQTNYYNNNIEGQDVIQDNQVYDYLMDKSPKMYQQQIVSQCTDSSNLESSSSRQNNYQTKLQKLQKVRQQQELRDSIKKGQLYAFNQKKKAEKENISKAQNDQKYFEENMKKFTFYEIKTDDLTGSQSSKLRHEKCLQQKNVQQQQNKDKSWDNCKIESQLVYFKGKQLFLLIKQLGQNEKQFDSIKNKSLVNSMLFSFDIENNQIHQILQVQINFLDFVTDDLDNIYFIHFPNPKNDSQDRDRYTISQFTISDKNFETFKEVLGVAPKERKILNCGYFQEKIYIYGSSSKSKYDRTQNSFIFDLNFRKWEAYEFPFFDNNEKNQKSKIEAEINEHFLECALMEENQIFYLEPGQIIKYYNYIQNNYQMLEDGNMNQQDIENKISGFDLQLSVLNIESQQKEMFKLKDFLKACQSQFDPFYKKNSFNKQNYMKTSQQKLKELQNQRIFIYKKQNQLYFKSQDNSLFYSFDISTQNGSIQNLGIILKNKEIENFNTQFIDSNYIQQHTIQRDFINGKNQFCIANESFYYVTNDLNQIILFSIQEYSKKSKGRTQCDKDI</sequence>
<organism evidence="2 3">
    <name type="scientific">Pseudocohnilembus persalinus</name>
    <name type="common">Ciliate</name>
    <dbReference type="NCBI Taxonomy" id="266149"/>
    <lineage>
        <taxon>Eukaryota</taxon>
        <taxon>Sar</taxon>
        <taxon>Alveolata</taxon>
        <taxon>Ciliophora</taxon>
        <taxon>Intramacronucleata</taxon>
        <taxon>Oligohymenophorea</taxon>
        <taxon>Scuticociliatia</taxon>
        <taxon>Philasterida</taxon>
        <taxon>Pseudocohnilembidae</taxon>
        <taxon>Pseudocohnilembus</taxon>
    </lineage>
</organism>
<proteinExistence type="predicted"/>
<dbReference type="Gene3D" id="3.80.10.10">
    <property type="entry name" value="Ribonuclease Inhibitor"/>
    <property type="match status" value="1"/>
</dbReference>
<protein>
    <submittedName>
        <fullName evidence="2">Uncharacterized protein</fullName>
    </submittedName>
</protein>
<feature type="region of interest" description="Disordered" evidence="1">
    <location>
        <begin position="667"/>
        <end position="698"/>
    </location>
</feature>
<feature type="compositionally biased region" description="Low complexity" evidence="1">
    <location>
        <begin position="667"/>
        <end position="696"/>
    </location>
</feature>
<dbReference type="SUPFAM" id="SSF52047">
    <property type="entry name" value="RNI-like"/>
    <property type="match status" value="1"/>
</dbReference>
<dbReference type="Proteomes" id="UP000054937">
    <property type="component" value="Unassembled WGS sequence"/>
</dbReference>
<feature type="compositionally biased region" description="Basic and acidic residues" evidence="1">
    <location>
        <begin position="397"/>
        <end position="406"/>
    </location>
</feature>
<reference evidence="2 3" key="1">
    <citation type="journal article" date="2015" name="Sci. Rep.">
        <title>Genome of the facultative scuticociliatosis pathogen Pseudocohnilembus persalinus provides insight into its virulence through horizontal gene transfer.</title>
        <authorList>
            <person name="Xiong J."/>
            <person name="Wang G."/>
            <person name="Cheng J."/>
            <person name="Tian M."/>
            <person name="Pan X."/>
            <person name="Warren A."/>
            <person name="Jiang C."/>
            <person name="Yuan D."/>
            <person name="Miao W."/>
        </authorList>
    </citation>
    <scope>NUCLEOTIDE SEQUENCE [LARGE SCALE GENOMIC DNA]</scope>
    <source>
        <strain evidence="2">36N120E</strain>
    </source>
</reference>
<accession>A0A0V0QJV3</accession>
<name>A0A0V0QJV3_PSEPJ</name>
<evidence type="ECO:0000313" key="2">
    <source>
        <dbReference type="EMBL" id="KRX02497.1"/>
    </source>
</evidence>